<gene>
    <name evidence="7" type="primary">argC</name>
    <name evidence="10" type="ORF">JOD01_003118</name>
</gene>
<dbReference type="Pfam" id="PF01118">
    <property type="entry name" value="Semialdhyde_dh"/>
    <property type="match status" value="1"/>
</dbReference>
<dbReference type="CDD" id="cd23934">
    <property type="entry name" value="AGPR_1_C"/>
    <property type="match status" value="1"/>
</dbReference>
<evidence type="ECO:0000256" key="6">
    <source>
        <dbReference type="ARBA" id="ARBA00050557"/>
    </source>
</evidence>
<dbReference type="GO" id="GO:0070401">
    <property type="term" value="F:NADP+ binding"/>
    <property type="evidence" value="ECO:0007669"/>
    <property type="project" value="InterPro"/>
</dbReference>
<dbReference type="Gene3D" id="3.30.360.10">
    <property type="entry name" value="Dihydrodipicolinate Reductase, domain 2"/>
    <property type="match status" value="1"/>
</dbReference>
<dbReference type="InterPro" id="IPR000534">
    <property type="entry name" value="Semialdehyde_DH_NAD-bd"/>
</dbReference>
<comment type="similarity">
    <text evidence="7">Belongs to the NAGSA dehydrogenase family. Type 1 subfamily.</text>
</comment>
<dbReference type="RefSeq" id="WP_204519178.1">
    <property type="nucleotide sequence ID" value="NZ_BAABIN010000019.1"/>
</dbReference>
<dbReference type="HAMAP" id="MF_00150">
    <property type="entry name" value="ArgC_type1"/>
    <property type="match status" value="1"/>
</dbReference>
<evidence type="ECO:0000313" key="11">
    <source>
        <dbReference type="Proteomes" id="UP000717624"/>
    </source>
</evidence>
<dbReference type="EMBL" id="JAFBEB010000012">
    <property type="protein sequence ID" value="MBM7591467.1"/>
    <property type="molecule type" value="Genomic_DNA"/>
</dbReference>
<keyword evidence="5 7" id="KW-0560">Oxidoreductase</keyword>
<dbReference type="GO" id="GO:0003942">
    <property type="term" value="F:N-acetyl-gamma-glutamyl-phosphate reductase activity"/>
    <property type="evidence" value="ECO:0007669"/>
    <property type="project" value="UniProtKB-UniRule"/>
</dbReference>
<dbReference type="PANTHER" id="PTHR32338">
    <property type="entry name" value="N-ACETYL-GAMMA-GLUTAMYL-PHOSPHATE REDUCTASE, CHLOROPLASTIC-RELATED-RELATED"/>
    <property type="match status" value="1"/>
</dbReference>
<feature type="active site" evidence="7 8">
    <location>
        <position position="149"/>
    </location>
</feature>
<name>A0A939BT55_9BACL</name>
<dbReference type="EC" id="1.2.1.38" evidence="7"/>
<dbReference type="SUPFAM" id="SSF51735">
    <property type="entry name" value="NAD(P)-binding Rossmann-fold domains"/>
    <property type="match status" value="1"/>
</dbReference>
<dbReference type="AlphaFoldDB" id="A0A939BT55"/>
<comment type="catalytic activity">
    <reaction evidence="6 7">
        <text>N-acetyl-L-glutamate 5-semialdehyde + phosphate + NADP(+) = N-acetyl-L-glutamyl 5-phosphate + NADPH + H(+)</text>
        <dbReference type="Rhea" id="RHEA:21588"/>
        <dbReference type="ChEBI" id="CHEBI:15378"/>
        <dbReference type="ChEBI" id="CHEBI:29123"/>
        <dbReference type="ChEBI" id="CHEBI:43474"/>
        <dbReference type="ChEBI" id="CHEBI:57783"/>
        <dbReference type="ChEBI" id="CHEBI:57936"/>
        <dbReference type="ChEBI" id="CHEBI:58349"/>
        <dbReference type="EC" id="1.2.1.38"/>
    </reaction>
</comment>
<dbReference type="NCBIfam" id="TIGR01850">
    <property type="entry name" value="argC"/>
    <property type="match status" value="1"/>
</dbReference>
<dbReference type="InterPro" id="IPR036291">
    <property type="entry name" value="NAD(P)-bd_dom_sf"/>
</dbReference>
<keyword evidence="2 7" id="KW-0055">Arginine biosynthesis</keyword>
<keyword evidence="4 7" id="KW-0521">NADP</keyword>
<protein>
    <recommendedName>
        <fullName evidence="7">N-acetyl-gamma-glutamyl-phosphate reductase</fullName>
        <shortName evidence="7">AGPR</shortName>
        <ecNumber evidence="7">1.2.1.38</ecNumber>
    </recommendedName>
    <alternativeName>
        <fullName evidence="7">N-acetyl-glutamate semialdehyde dehydrogenase</fullName>
        <shortName evidence="7">NAGSA dehydrogenase</shortName>
    </alternativeName>
</protein>
<dbReference type="GO" id="GO:0006526">
    <property type="term" value="P:L-arginine biosynthetic process"/>
    <property type="evidence" value="ECO:0007669"/>
    <property type="project" value="UniProtKB-UniRule"/>
</dbReference>
<dbReference type="InterPro" id="IPR000706">
    <property type="entry name" value="AGPR_type-1"/>
</dbReference>
<feature type="domain" description="Semialdehyde dehydrogenase NAD-binding" evidence="9">
    <location>
        <begin position="3"/>
        <end position="141"/>
    </location>
</feature>
<evidence type="ECO:0000259" key="9">
    <source>
        <dbReference type="SMART" id="SM00859"/>
    </source>
</evidence>
<evidence type="ECO:0000256" key="1">
    <source>
        <dbReference type="ARBA" id="ARBA00004862"/>
    </source>
</evidence>
<keyword evidence="3 7" id="KW-0028">Amino-acid biosynthesis</keyword>
<reference evidence="10" key="1">
    <citation type="submission" date="2021-01" db="EMBL/GenBank/DDBJ databases">
        <title>Genomic Encyclopedia of Type Strains, Phase IV (KMG-IV): sequencing the most valuable type-strain genomes for metagenomic binning, comparative biology and taxonomic classification.</title>
        <authorList>
            <person name="Goeker M."/>
        </authorList>
    </citation>
    <scope>NUCLEOTIDE SEQUENCE</scope>
    <source>
        <strain evidence="10">DSM 25523</strain>
    </source>
</reference>
<evidence type="ECO:0000256" key="3">
    <source>
        <dbReference type="ARBA" id="ARBA00022605"/>
    </source>
</evidence>
<comment type="function">
    <text evidence="7">Catalyzes the NADPH-dependent reduction of N-acetyl-5-glutamyl phosphate to yield N-acetyl-L-glutamate 5-semialdehyde.</text>
</comment>
<comment type="caution">
    <text evidence="10">The sequence shown here is derived from an EMBL/GenBank/DDBJ whole genome shotgun (WGS) entry which is preliminary data.</text>
</comment>
<dbReference type="SMART" id="SM00859">
    <property type="entry name" value="Semialdhyde_dh"/>
    <property type="match status" value="1"/>
</dbReference>
<dbReference type="GO" id="GO:0051287">
    <property type="term" value="F:NAD binding"/>
    <property type="evidence" value="ECO:0007669"/>
    <property type="project" value="InterPro"/>
</dbReference>
<evidence type="ECO:0000256" key="7">
    <source>
        <dbReference type="HAMAP-Rule" id="MF_00150"/>
    </source>
</evidence>
<dbReference type="Proteomes" id="UP000717624">
    <property type="component" value="Unassembled WGS sequence"/>
</dbReference>
<dbReference type="PROSITE" id="PS01224">
    <property type="entry name" value="ARGC"/>
    <property type="match status" value="1"/>
</dbReference>
<dbReference type="CDD" id="cd17895">
    <property type="entry name" value="AGPR_1_N"/>
    <property type="match status" value="1"/>
</dbReference>
<comment type="pathway">
    <text evidence="1 7">Amino-acid biosynthesis; L-arginine biosynthesis; N(2)-acetyl-L-ornithine from L-glutamate: step 3/4.</text>
</comment>
<dbReference type="InterPro" id="IPR058924">
    <property type="entry name" value="AGPR_dimerisation_dom"/>
</dbReference>
<proteinExistence type="inferred from homology"/>
<evidence type="ECO:0000256" key="2">
    <source>
        <dbReference type="ARBA" id="ARBA00022571"/>
    </source>
</evidence>
<dbReference type="Pfam" id="PF22698">
    <property type="entry name" value="Semialdhyde_dhC_1"/>
    <property type="match status" value="1"/>
</dbReference>
<dbReference type="InterPro" id="IPR050085">
    <property type="entry name" value="AGPR"/>
</dbReference>
<dbReference type="SUPFAM" id="SSF55347">
    <property type="entry name" value="Glyceraldehyde-3-phosphate dehydrogenase-like, C-terminal domain"/>
    <property type="match status" value="1"/>
</dbReference>
<comment type="subcellular location">
    <subcellularLocation>
        <location evidence="7">Cytoplasm</location>
    </subcellularLocation>
</comment>
<accession>A0A939BT55</accession>
<dbReference type="GO" id="GO:0005737">
    <property type="term" value="C:cytoplasm"/>
    <property type="evidence" value="ECO:0007669"/>
    <property type="project" value="UniProtKB-SubCell"/>
</dbReference>
<keyword evidence="11" id="KW-1185">Reference proteome</keyword>
<dbReference type="FunFam" id="3.30.360.10:FF:000014">
    <property type="entry name" value="N-acetyl-gamma-glutamyl-phosphate reductase"/>
    <property type="match status" value="1"/>
</dbReference>
<evidence type="ECO:0000256" key="8">
    <source>
        <dbReference type="PROSITE-ProRule" id="PRU10010"/>
    </source>
</evidence>
<dbReference type="Gene3D" id="3.40.50.720">
    <property type="entry name" value="NAD(P)-binding Rossmann-like Domain"/>
    <property type="match status" value="1"/>
</dbReference>
<dbReference type="PANTHER" id="PTHR32338:SF10">
    <property type="entry name" value="N-ACETYL-GAMMA-GLUTAMYL-PHOSPHATE REDUCTASE, CHLOROPLASTIC-RELATED"/>
    <property type="match status" value="1"/>
</dbReference>
<dbReference type="InterPro" id="IPR023013">
    <property type="entry name" value="AGPR_AS"/>
</dbReference>
<keyword evidence="7" id="KW-0963">Cytoplasm</keyword>
<evidence type="ECO:0000313" key="10">
    <source>
        <dbReference type="EMBL" id="MBM7591467.1"/>
    </source>
</evidence>
<evidence type="ECO:0000256" key="4">
    <source>
        <dbReference type="ARBA" id="ARBA00022857"/>
    </source>
</evidence>
<organism evidence="10 11">
    <name type="scientific">Brevibacillus fulvus</name>
    <dbReference type="NCBI Taxonomy" id="1125967"/>
    <lineage>
        <taxon>Bacteria</taxon>
        <taxon>Bacillati</taxon>
        <taxon>Bacillota</taxon>
        <taxon>Bacilli</taxon>
        <taxon>Bacillales</taxon>
        <taxon>Paenibacillaceae</taxon>
        <taxon>Brevibacillus</taxon>
    </lineage>
</organism>
<evidence type="ECO:0000256" key="5">
    <source>
        <dbReference type="ARBA" id="ARBA00023002"/>
    </source>
</evidence>
<sequence>MIRVGIVGATGYSGVELIRLLANHPHVAVHRLYSSSAEGEALAGVFPHLHQVQLPSLEAIDPQQMADDNDLIFLATPAGISAKLTPQLVNRTRVIDLSGDLRLKSAQLYQQWYKKEPAEGGLLEEAVYGLPEWNRQKIASARLIANPGCYPTASLLGLLPLAETGLADMRSWIIDAKSGVSGAGRSVSLGVHFSEVNESVSAYKVGKHQHTPEIEQELSKISGEEALIQFTPHLIPMTRGILVTAYGRLRSSIDAEQLQALYEKAYEQEPFVRVRKPGSHPRTKEVYGSNYCDIAVHHDPRTDRVIILSVIDNVMKGAAGQAVQNMNLMFGFAETAGLTQLPVFP</sequence>